<reference evidence="2 3" key="1">
    <citation type="journal article" date="2021" name="Comput. Struct. Biotechnol. J.">
        <title>De novo genome assembly of the potent medicinal plant Rehmannia glutinosa using nanopore technology.</title>
        <authorList>
            <person name="Ma L."/>
            <person name="Dong C."/>
            <person name="Song C."/>
            <person name="Wang X."/>
            <person name="Zheng X."/>
            <person name="Niu Y."/>
            <person name="Chen S."/>
            <person name="Feng W."/>
        </authorList>
    </citation>
    <scope>NUCLEOTIDE SEQUENCE [LARGE SCALE GENOMIC DNA]</scope>
    <source>
        <strain evidence="2">DH-2019</strain>
    </source>
</reference>
<protein>
    <submittedName>
        <fullName evidence="2">Uncharacterized protein</fullName>
    </submittedName>
</protein>
<dbReference type="Proteomes" id="UP001318860">
    <property type="component" value="Unassembled WGS sequence"/>
</dbReference>
<name>A0ABR0UVI4_REHGL</name>
<evidence type="ECO:0000313" key="3">
    <source>
        <dbReference type="Proteomes" id="UP001318860"/>
    </source>
</evidence>
<feature type="region of interest" description="Disordered" evidence="1">
    <location>
        <begin position="37"/>
        <end position="58"/>
    </location>
</feature>
<accession>A0ABR0UVI4</accession>
<dbReference type="EMBL" id="JABTTQ020002030">
    <property type="protein sequence ID" value="KAK6126632.1"/>
    <property type="molecule type" value="Genomic_DNA"/>
</dbReference>
<evidence type="ECO:0000256" key="1">
    <source>
        <dbReference type="SAM" id="MobiDB-lite"/>
    </source>
</evidence>
<comment type="caution">
    <text evidence="2">The sequence shown here is derived from an EMBL/GenBank/DDBJ whole genome shotgun (WGS) entry which is preliminary data.</text>
</comment>
<keyword evidence="3" id="KW-1185">Reference proteome</keyword>
<proteinExistence type="predicted"/>
<feature type="compositionally biased region" description="Polar residues" evidence="1">
    <location>
        <begin position="46"/>
        <end position="58"/>
    </location>
</feature>
<organism evidence="2 3">
    <name type="scientific">Rehmannia glutinosa</name>
    <name type="common">Chinese foxglove</name>
    <dbReference type="NCBI Taxonomy" id="99300"/>
    <lineage>
        <taxon>Eukaryota</taxon>
        <taxon>Viridiplantae</taxon>
        <taxon>Streptophyta</taxon>
        <taxon>Embryophyta</taxon>
        <taxon>Tracheophyta</taxon>
        <taxon>Spermatophyta</taxon>
        <taxon>Magnoliopsida</taxon>
        <taxon>eudicotyledons</taxon>
        <taxon>Gunneridae</taxon>
        <taxon>Pentapetalae</taxon>
        <taxon>asterids</taxon>
        <taxon>lamiids</taxon>
        <taxon>Lamiales</taxon>
        <taxon>Orobanchaceae</taxon>
        <taxon>Rehmannieae</taxon>
        <taxon>Rehmannia</taxon>
    </lineage>
</organism>
<evidence type="ECO:0000313" key="2">
    <source>
        <dbReference type="EMBL" id="KAK6126632.1"/>
    </source>
</evidence>
<gene>
    <name evidence="2" type="ORF">DH2020_039626</name>
</gene>
<sequence length="126" mass="13732">MGINGEMFWDDTCYIPPLPPNFGRGVGRPARARRLESDEVVAPATSRPTLYPPSTQSSYNLEKECAVHISTQQSQTTQKKGTQLAGPSPWQQLQIGREGNFIACALDAEGNEAGKNSEPYPVSPQL</sequence>